<protein>
    <submittedName>
        <fullName evidence="2">Dihydrofolate reductase</fullName>
    </submittedName>
</protein>
<dbReference type="RefSeq" id="WP_168886009.1">
    <property type="nucleotide sequence ID" value="NZ_JABAHY010000001.1"/>
</dbReference>
<accession>A0A7X8TGW2</accession>
<gene>
    <name evidence="2" type="ORF">HGQ17_00465</name>
</gene>
<dbReference type="InterPro" id="IPR002734">
    <property type="entry name" value="RibDG_C"/>
</dbReference>
<dbReference type="Gene3D" id="3.40.430.10">
    <property type="entry name" value="Dihydrofolate Reductase, subunit A"/>
    <property type="match status" value="1"/>
</dbReference>
<organism evidence="2 3">
    <name type="scientific">Nesterenkonia sedimenti</name>
    <dbReference type="NCBI Taxonomy" id="1463632"/>
    <lineage>
        <taxon>Bacteria</taxon>
        <taxon>Bacillati</taxon>
        <taxon>Actinomycetota</taxon>
        <taxon>Actinomycetes</taxon>
        <taxon>Micrococcales</taxon>
        <taxon>Micrococcaceae</taxon>
        <taxon>Nesterenkonia</taxon>
    </lineage>
</organism>
<proteinExistence type="predicted"/>
<dbReference type="AlphaFoldDB" id="A0A7X8TGW2"/>
<sequence length="206" mass="22493">MTTDATPGSPSQAFAFIVCSVDGFIEDGQKRLDWSTAEPEVFTWNNPEARHNPRVSAMLLGRNTYDHFADFWPSEAAFNDFPKIAEFMRETPKHVVTSRPESLPVWNGAKPVDGKNLKDAVTTLKETHDDDIAVFGSPTLAAQLLEQALLDELRILINPVALGAGTKLFEGLGRRVPLITTSATTFPSGNALLTYTPQVPQEGVPA</sequence>
<evidence type="ECO:0000259" key="1">
    <source>
        <dbReference type="Pfam" id="PF01872"/>
    </source>
</evidence>
<evidence type="ECO:0000313" key="2">
    <source>
        <dbReference type="EMBL" id="NLS08502.1"/>
    </source>
</evidence>
<dbReference type="PANTHER" id="PTHR38011">
    <property type="entry name" value="DIHYDROFOLATE REDUCTASE FAMILY PROTEIN (AFU_ORTHOLOGUE AFUA_8G06820)"/>
    <property type="match status" value="1"/>
</dbReference>
<name>A0A7X8TGW2_9MICC</name>
<dbReference type="InterPro" id="IPR024072">
    <property type="entry name" value="DHFR-like_dom_sf"/>
</dbReference>
<dbReference type="GO" id="GO:0008703">
    <property type="term" value="F:5-amino-6-(5-phosphoribosylamino)uracil reductase activity"/>
    <property type="evidence" value="ECO:0007669"/>
    <property type="project" value="InterPro"/>
</dbReference>
<dbReference type="PANTHER" id="PTHR38011:SF11">
    <property type="entry name" value="2,5-DIAMINO-6-RIBOSYLAMINO-4(3H)-PYRIMIDINONE 5'-PHOSPHATE REDUCTASE"/>
    <property type="match status" value="1"/>
</dbReference>
<feature type="domain" description="Bacterial bifunctional deaminase-reductase C-terminal" evidence="1">
    <location>
        <begin position="16"/>
        <end position="190"/>
    </location>
</feature>
<dbReference type="Proteomes" id="UP000523139">
    <property type="component" value="Unassembled WGS sequence"/>
</dbReference>
<dbReference type="Pfam" id="PF01872">
    <property type="entry name" value="RibD_C"/>
    <property type="match status" value="1"/>
</dbReference>
<reference evidence="2 3" key="1">
    <citation type="submission" date="2020-04" db="EMBL/GenBank/DDBJ databases">
        <title>Nesterenkonia sp. nov., isolated from marine sediment.</title>
        <authorList>
            <person name="Zhang G."/>
        </authorList>
    </citation>
    <scope>NUCLEOTIDE SEQUENCE [LARGE SCALE GENOMIC DNA]</scope>
    <source>
        <strain evidence="2 3">MY13</strain>
    </source>
</reference>
<dbReference type="InterPro" id="IPR050765">
    <property type="entry name" value="Riboflavin_Biosynth_HTPR"/>
</dbReference>
<keyword evidence="3" id="KW-1185">Reference proteome</keyword>
<dbReference type="GO" id="GO:0009231">
    <property type="term" value="P:riboflavin biosynthetic process"/>
    <property type="evidence" value="ECO:0007669"/>
    <property type="project" value="InterPro"/>
</dbReference>
<dbReference type="SUPFAM" id="SSF53597">
    <property type="entry name" value="Dihydrofolate reductase-like"/>
    <property type="match status" value="1"/>
</dbReference>
<comment type="caution">
    <text evidence="2">The sequence shown here is derived from an EMBL/GenBank/DDBJ whole genome shotgun (WGS) entry which is preliminary data.</text>
</comment>
<dbReference type="EMBL" id="JABAHY010000001">
    <property type="protein sequence ID" value="NLS08502.1"/>
    <property type="molecule type" value="Genomic_DNA"/>
</dbReference>
<evidence type="ECO:0000313" key="3">
    <source>
        <dbReference type="Proteomes" id="UP000523139"/>
    </source>
</evidence>